<dbReference type="NCBIfam" id="NF002342">
    <property type="entry name" value="PRK01305.1-3"/>
    <property type="match status" value="1"/>
</dbReference>
<dbReference type="GO" id="GO:0005737">
    <property type="term" value="C:cytoplasm"/>
    <property type="evidence" value="ECO:0007669"/>
    <property type="project" value="UniProtKB-SubCell"/>
</dbReference>
<feature type="domain" description="N-end rule aminoacyl transferase C-terminal" evidence="6">
    <location>
        <begin position="107"/>
        <end position="228"/>
    </location>
</feature>
<protein>
    <recommendedName>
        <fullName evidence="4">Aspartate/glutamate leucyltransferase</fullName>
        <ecNumber evidence="4">2.3.2.29</ecNumber>
    </recommendedName>
</protein>
<keyword evidence="2 4" id="KW-0808">Transferase</keyword>
<reference evidence="7 8" key="1">
    <citation type="submission" date="2016-10" db="EMBL/GenBank/DDBJ databases">
        <authorList>
            <person name="de Groot N.N."/>
        </authorList>
    </citation>
    <scope>NUCLEOTIDE SEQUENCE [LARGE SCALE GENOMIC DNA]</scope>
    <source>
        <strain evidence="7 8">DSM 4180</strain>
    </source>
</reference>
<dbReference type="SUPFAM" id="SSF55729">
    <property type="entry name" value="Acyl-CoA N-acyltransferases (Nat)"/>
    <property type="match status" value="1"/>
</dbReference>
<dbReference type="PANTHER" id="PTHR21367:SF1">
    <property type="entry name" value="ARGINYL-TRNA--PROTEIN TRANSFERASE 1"/>
    <property type="match status" value="1"/>
</dbReference>
<comment type="subcellular location">
    <subcellularLocation>
        <location evidence="4">Cytoplasm</location>
    </subcellularLocation>
</comment>
<sequence>MHAPRNIPLIFYATPPDHCPYLEGREMTTVFADPHGPMDVERYGRLLDAGFRRSGHHVYRHQCRGCDACVPIRVPAAAFCPDRSQRRAWRRNADLQTVVREAAFDGEHFALYTRYVNQRHRGGGMDRPTPEGYWGFISSRWCETWLVEFRLQGRLVGVAVTDRLPQGLSAVYTFFDPELERRGPGTHAILWQLQEARRLGLPWVYLGYWNPLTPKMAYKVRFQPAQGLVDGLWQRVGPG</sequence>
<keyword evidence="8" id="KW-1185">Reference proteome</keyword>
<dbReference type="GO" id="GO:0008914">
    <property type="term" value="F:leucyl-tRNA--protein transferase activity"/>
    <property type="evidence" value="ECO:0007669"/>
    <property type="project" value="UniProtKB-UniRule"/>
</dbReference>
<evidence type="ECO:0000256" key="1">
    <source>
        <dbReference type="ARBA" id="ARBA00022490"/>
    </source>
</evidence>
<dbReference type="GO" id="GO:0004057">
    <property type="term" value="F:arginyl-tRNA--protein transferase activity"/>
    <property type="evidence" value="ECO:0007669"/>
    <property type="project" value="InterPro"/>
</dbReference>
<dbReference type="AlphaFoldDB" id="A0A1I4PA92"/>
<dbReference type="InterPro" id="IPR007471">
    <property type="entry name" value="N-end_Aminoacyl_Trfase_N"/>
</dbReference>
<dbReference type="Pfam" id="PF04376">
    <property type="entry name" value="ATE_N"/>
    <property type="match status" value="1"/>
</dbReference>
<evidence type="ECO:0000256" key="2">
    <source>
        <dbReference type="ARBA" id="ARBA00022679"/>
    </source>
</evidence>
<evidence type="ECO:0000256" key="3">
    <source>
        <dbReference type="ARBA" id="ARBA00023315"/>
    </source>
</evidence>
<comment type="catalytic activity">
    <reaction evidence="4">
        <text>N-terminal L-glutamyl-[protein] + L-leucyl-tRNA(Leu) = N-terminal L-leucyl-L-glutamyl-[protein] + tRNA(Leu) + H(+)</text>
        <dbReference type="Rhea" id="RHEA:50412"/>
        <dbReference type="Rhea" id="RHEA-COMP:9613"/>
        <dbReference type="Rhea" id="RHEA-COMP:9622"/>
        <dbReference type="Rhea" id="RHEA-COMP:12664"/>
        <dbReference type="Rhea" id="RHEA-COMP:12668"/>
        <dbReference type="ChEBI" id="CHEBI:15378"/>
        <dbReference type="ChEBI" id="CHEBI:64721"/>
        <dbReference type="ChEBI" id="CHEBI:78442"/>
        <dbReference type="ChEBI" id="CHEBI:78494"/>
        <dbReference type="ChEBI" id="CHEBI:133041"/>
        <dbReference type="EC" id="2.3.2.29"/>
    </reaction>
</comment>
<evidence type="ECO:0000259" key="5">
    <source>
        <dbReference type="Pfam" id="PF04376"/>
    </source>
</evidence>
<evidence type="ECO:0000259" key="6">
    <source>
        <dbReference type="Pfam" id="PF04377"/>
    </source>
</evidence>
<evidence type="ECO:0000313" key="8">
    <source>
        <dbReference type="Proteomes" id="UP000199556"/>
    </source>
</evidence>
<dbReference type="PIRSF" id="PIRSF037208">
    <property type="entry name" value="ATE_pro_prd"/>
    <property type="match status" value="1"/>
</dbReference>
<comment type="catalytic activity">
    <reaction evidence="4">
        <text>N-terminal L-aspartyl-[protein] + L-leucyl-tRNA(Leu) = N-terminal L-leucyl-L-aspartyl-[protein] + tRNA(Leu) + H(+)</text>
        <dbReference type="Rhea" id="RHEA:50420"/>
        <dbReference type="Rhea" id="RHEA-COMP:9613"/>
        <dbReference type="Rhea" id="RHEA-COMP:9622"/>
        <dbReference type="Rhea" id="RHEA-COMP:12669"/>
        <dbReference type="Rhea" id="RHEA-COMP:12674"/>
        <dbReference type="ChEBI" id="CHEBI:15378"/>
        <dbReference type="ChEBI" id="CHEBI:64720"/>
        <dbReference type="ChEBI" id="CHEBI:78442"/>
        <dbReference type="ChEBI" id="CHEBI:78494"/>
        <dbReference type="ChEBI" id="CHEBI:133042"/>
        <dbReference type="EC" id="2.3.2.29"/>
    </reaction>
</comment>
<dbReference type="GO" id="GO:0071596">
    <property type="term" value="P:ubiquitin-dependent protein catabolic process via the N-end rule pathway"/>
    <property type="evidence" value="ECO:0007669"/>
    <property type="project" value="InterPro"/>
</dbReference>
<dbReference type="RefSeq" id="WP_244887786.1">
    <property type="nucleotide sequence ID" value="NZ_FOUO01000001.1"/>
</dbReference>
<proteinExistence type="inferred from homology"/>
<name>A0A1I4PA92_ECTMO</name>
<evidence type="ECO:0000256" key="4">
    <source>
        <dbReference type="HAMAP-Rule" id="MF_00689"/>
    </source>
</evidence>
<gene>
    <name evidence="4" type="primary">bpt</name>
    <name evidence="7" type="ORF">SAMN05421721_101109</name>
</gene>
<evidence type="ECO:0000313" key="7">
    <source>
        <dbReference type="EMBL" id="SFM24691.1"/>
    </source>
</evidence>
<dbReference type="InterPro" id="IPR007472">
    <property type="entry name" value="N-end_Aminoacyl_Trfase_C"/>
</dbReference>
<dbReference type="InterPro" id="IPR030700">
    <property type="entry name" value="N-end_Aminoacyl_Trfase"/>
</dbReference>
<accession>A0A1I4PA92</accession>
<dbReference type="NCBIfam" id="NF002341">
    <property type="entry name" value="PRK01305.1-1"/>
    <property type="match status" value="1"/>
</dbReference>
<dbReference type="STRING" id="195064.SAMN05421721_101109"/>
<dbReference type="Pfam" id="PF04377">
    <property type="entry name" value="ATE_C"/>
    <property type="match status" value="1"/>
</dbReference>
<comment type="function">
    <text evidence="4">Functions in the N-end rule pathway of protein degradation where it conjugates Leu from its aminoacyl-tRNA to the N-termini of proteins containing an N-terminal aspartate or glutamate.</text>
</comment>
<dbReference type="HAMAP" id="MF_00689">
    <property type="entry name" value="Bpt"/>
    <property type="match status" value="1"/>
</dbReference>
<comment type="similarity">
    <text evidence="4">Belongs to the R-transferase family. Bpt subfamily.</text>
</comment>
<organism evidence="7 8">
    <name type="scientific">Ectothiorhodospira mobilis</name>
    <dbReference type="NCBI Taxonomy" id="195064"/>
    <lineage>
        <taxon>Bacteria</taxon>
        <taxon>Pseudomonadati</taxon>
        <taxon>Pseudomonadota</taxon>
        <taxon>Gammaproteobacteria</taxon>
        <taxon>Chromatiales</taxon>
        <taxon>Ectothiorhodospiraceae</taxon>
        <taxon>Ectothiorhodospira</taxon>
    </lineage>
</organism>
<dbReference type="Proteomes" id="UP000199556">
    <property type="component" value="Unassembled WGS sequence"/>
</dbReference>
<dbReference type="InterPro" id="IPR016181">
    <property type="entry name" value="Acyl_CoA_acyltransferase"/>
</dbReference>
<keyword evidence="1 4" id="KW-0963">Cytoplasm</keyword>
<feature type="domain" description="N-end aminoacyl transferase N-terminal" evidence="5">
    <location>
        <begin position="18"/>
        <end position="87"/>
    </location>
</feature>
<keyword evidence="3 4" id="KW-0012">Acyltransferase</keyword>
<dbReference type="PANTHER" id="PTHR21367">
    <property type="entry name" value="ARGININE-TRNA-PROTEIN TRANSFERASE 1"/>
    <property type="match status" value="1"/>
</dbReference>
<dbReference type="NCBIfam" id="NF002346">
    <property type="entry name" value="PRK01305.2-3"/>
    <property type="match status" value="1"/>
</dbReference>
<dbReference type="EC" id="2.3.2.29" evidence="4"/>
<dbReference type="EMBL" id="FOUO01000001">
    <property type="protein sequence ID" value="SFM24691.1"/>
    <property type="molecule type" value="Genomic_DNA"/>
</dbReference>
<dbReference type="InterPro" id="IPR017138">
    <property type="entry name" value="Asp_Glu_LeuTrfase"/>
</dbReference>